<dbReference type="InterPro" id="IPR023214">
    <property type="entry name" value="HAD_sf"/>
</dbReference>
<dbReference type="Gene3D" id="1.10.150.240">
    <property type="entry name" value="Putative phosphatase, domain 2"/>
    <property type="match status" value="1"/>
</dbReference>
<dbReference type="GO" id="GO:0005829">
    <property type="term" value="C:cytosol"/>
    <property type="evidence" value="ECO:0007669"/>
    <property type="project" value="TreeGrafter"/>
</dbReference>
<dbReference type="SFLD" id="SFLDS00003">
    <property type="entry name" value="Haloacid_Dehalogenase"/>
    <property type="match status" value="1"/>
</dbReference>
<dbReference type="Proteomes" id="UP000198924">
    <property type="component" value="Unassembled WGS sequence"/>
</dbReference>
<keyword evidence="2" id="KW-1185">Reference proteome</keyword>
<dbReference type="InterPro" id="IPR036412">
    <property type="entry name" value="HAD-like_sf"/>
</dbReference>
<proteinExistence type="predicted"/>
<dbReference type="PANTHER" id="PTHR43434:SF20">
    <property type="entry name" value="5'-NUCLEOTIDASE"/>
    <property type="match status" value="1"/>
</dbReference>
<protein>
    <submittedName>
        <fullName evidence="1">Phosphoglycolate phosphatase</fullName>
    </submittedName>
</protein>
<dbReference type="EMBL" id="FOSH01000005">
    <property type="protein sequence ID" value="SFK10623.1"/>
    <property type="molecule type" value="Genomic_DNA"/>
</dbReference>
<dbReference type="GO" id="GO:0004713">
    <property type="term" value="F:protein tyrosine kinase activity"/>
    <property type="evidence" value="ECO:0007669"/>
    <property type="project" value="TreeGrafter"/>
</dbReference>
<dbReference type="STRING" id="45496.SAMN04488079_10552"/>
<dbReference type="SUPFAM" id="SSF56784">
    <property type="entry name" value="HAD-like"/>
    <property type="match status" value="1"/>
</dbReference>
<name>A0A1I3WTU5_9GAMM</name>
<reference evidence="2" key="1">
    <citation type="submission" date="2016-10" db="EMBL/GenBank/DDBJ databases">
        <authorList>
            <person name="Varghese N."/>
            <person name="Submissions S."/>
        </authorList>
    </citation>
    <scope>NUCLEOTIDE SEQUENCE [LARGE SCALE GENOMIC DNA]</scope>
    <source>
        <strain evidence="2">DSM 11578</strain>
    </source>
</reference>
<dbReference type="RefSeq" id="WP_091712135.1">
    <property type="nucleotide sequence ID" value="NZ_FOSH01000005.1"/>
</dbReference>
<dbReference type="SFLD" id="SFLDG01129">
    <property type="entry name" value="C1.5:_HAD__Beta-PGM__Phosphata"/>
    <property type="match status" value="1"/>
</dbReference>
<dbReference type="OrthoDB" id="9792518at2"/>
<evidence type="ECO:0000313" key="2">
    <source>
        <dbReference type="Proteomes" id="UP000198924"/>
    </source>
</evidence>
<dbReference type="InterPro" id="IPR023198">
    <property type="entry name" value="PGP-like_dom2"/>
</dbReference>
<dbReference type="Gene3D" id="3.40.50.1000">
    <property type="entry name" value="HAD superfamily/HAD-like"/>
    <property type="match status" value="1"/>
</dbReference>
<evidence type="ECO:0000313" key="1">
    <source>
        <dbReference type="EMBL" id="SFK10623.1"/>
    </source>
</evidence>
<dbReference type="Pfam" id="PF13419">
    <property type="entry name" value="HAD_2"/>
    <property type="match status" value="1"/>
</dbReference>
<dbReference type="InterPro" id="IPR041492">
    <property type="entry name" value="HAD_2"/>
</dbReference>
<gene>
    <name evidence="1" type="ORF">SAMN04488079_10552</name>
</gene>
<accession>A0A1I3WTU5</accession>
<sequence>MNIIFDLDGTLIDSSESILSALSMALEEYAIKLNQPLTTQLIGPPLNELLKILIPESEQAKISDITEAFKQKYDTYGYKESRVFEQIDDMLSTLMSAGHSLYILTNKRLKPTEKIIDYLNWERYFRAVYALDGVSGMKNKAQLINYVISHHDMDKRNTIYIGDTEADMRAATTNAIDFLMVMWGYDSDPNAEYDKAETPQALLELINIRANQC</sequence>
<dbReference type="InterPro" id="IPR050155">
    <property type="entry name" value="HAD-like_hydrolase_sf"/>
</dbReference>
<organism evidence="1 2">
    <name type="scientific">Methylophaga sulfidovorans</name>
    <dbReference type="NCBI Taxonomy" id="45496"/>
    <lineage>
        <taxon>Bacteria</taxon>
        <taxon>Pseudomonadati</taxon>
        <taxon>Pseudomonadota</taxon>
        <taxon>Gammaproteobacteria</taxon>
        <taxon>Thiotrichales</taxon>
        <taxon>Piscirickettsiaceae</taxon>
        <taxon>Methylophaga</taxon>
    </lineage>
</organism>
<dbReference type="PANTHER" id="PTHR43434">
    <property type="entry name" value="PHOSPHOGLYCOLATE PHOSPHATASE"/>
    <property type="match status" value="1"/>
</dbReference>
<dbReference type="AlphaFoldDB" id="A0A1I3WTU5"/>